<dbReference type="Proteomes" id="UP000240569">
    <property type="component" value="Unassembled WGS sequence"/>
</dbReference>
<organism evidence="11 12">
    <name type="scientific">Candidatus Marsarchaeota G1 archaeon BE_D</name>
    <dbReference type="NCBI Taxonomy" id="1978156"/>
    <lineage>
        <taxon>Archaea</taxon>
        <taxon>Candidatus Marsarchaeota</taxon>
        <taxon>Candidatus Marsarchaeota group 1</taxon>
    </lineage>
</organism>
<dbReference type="GO" id="GO:0046872">
    <property type="term" value="F:metal ion binding"/>
    <property type="evidence" value="ECO:0007669"/>
    <property type="project" value="UniProtKB-KW"/>
</dbReference>
<dbReference type="InterPro" id="IPR006171">
    <property type="entry name" value="TOPRIM_dom"/>
</dbReference>
<evidence type="ECO:0000259" key="10">
    <source>
        <dbReference type="PROSITE" id="PS50880"/>
    </source>
</evidence>
<dbReference type="NCBIfam" id="NF003108">
    <property type="entry name" value="PRK04031.1-1"/>
    <property type="match status" value="1"/>
</dbReference>
<keyword evidence="2 9" id="KW-0639">Primosome</keyword>
<dbReference type="SMART" id="SM00493">
    <property type="entry name" value="TOPRIM"/>
    <property type="match status" value="1"/>
</dbReference>
<dbReference type="AlphaFoldDB" id="A0A2R6AKQ2"/>
<dbReference type="FunFam" id="3.40.1360.10:FF:000010">
    <property type="entry name" value="DNA primase DnaG"/>
    <property type="match status" value="1"/>
</dbReference>
<keyword evidence="9" id="KW-0271">Exosome</keyword>
<dbReference type="CDD" id="cd01029">
    <property type="entry name" value="TOPRIM_primases"/>
    <property type="match status" value="1"/>
</dbReference>
<accession>A0A2R6AKQ2</accession>
<comment type="subunit">
    <text evidence="9">Forms a ternary complex with MCM helicase and DNA. Component of the archaeal exosome complex.</text>
</comment>
<sequence>MGGISPNATKYIIRATCEVEGIVDKSDVIGAIFGQTEGLFNEEYDFRSLLEKGRIGRIIVDLEVHENKSIGKILIPSNLDKAETALIASIVENIERIGPYSAKITLEEIEDTRVERINKIISRAKEILENWERKQQKVDVKELLQDLLGRVREASLIQYGPEKLDAGPEIDTSDSIIIVEGRADVLNLLRYGYRNAISLGGAAEKVPKTIIELSKTKETTVFLDGDRGGDLILKRLLEVAEIDFVARAPQGKEVEELTGKEIMKALMSKVPVSEVVGHIQTLHEQIPKQRFPVPEKIFNYVKNLNGTLEAVILDKDLNEIKRIPVKEMAEVLQDIKDKMPFAVVFDGVISQRILDIAMEKSIQYVIGNRLGNIVRKPSGVVVLTFDEIVS</sequence>
<dbReference type="GO" id="GO:0005737">
    <property type="term" value="C:cytoplasm"/>
    <property type="evidence" value="ECO:0007669"/>
    <property type="project" value="TreeGrafter"/>
</dbReference>
<dbReference type="SUPFAM" id="SSF56731">
    <property type="entry name" value="DNA primase core"/>
    <property type="match status" value="1"/>
</dbReference>
<comment type="catalytic activity">
    <reaction evidence="9">
        <text>ssDNA + n NTP = ssDNA/pppN(pN)n-1 hybrid + (n-1) diphosphate.</text>
        <dbReference type="EC" id="2.7.7.101"/>
    </reaction>
</comment>
<dbReference type="GO" id="GO:0006269">
    <property type="term" value="P:DNA replication, synthesis of primer"/>
    <property type="evidence" value="ECO:0007669"/>
    <property type="project" value="UniProtKB-UniRule"/>
</dbReference>
<dbReference type="GO" id="GO:0008143">
    <property type="term" value="F:poly(A) binding"/>
    <property type="evidence" value="ECO:0007669"/>
    <property type="project" value="InterPro"/>
</dbReference>
<evidence type="ECO:0000256" key="7">
    <source>
        <dbReference type="ARBA" id="ARBA00022842"/>
    </source>
</evidence>
<comment type="function">
    <text evidence="9">RNA polymerase that catalyzes the synthesis of short RNA molecules used as primers for DNA polymerase during DNA replication. Also part of the exosome, which is a complex involved in RNA degradation. Acts as a poly(A)-binding protein that enhances the interaction between heteropolymeric, adenine-rich transcripts and the exosome.</text>
</comment>
<keyword evidence="7" id="KW-0460">Magnesium</keyword>
<keyword evidence="3 9" id="KW-0808">Transferase</keyword>
<dbReference type="EMBL" id="NEXD01000001">
    <property type="protein sequence ID" value="PSN86945.1"/>
    <property type="molecule type" value="Genomic_DNA"/>
</dbReference>
<dbReference type="HAMAP" id="MF_00007">
    <property type="entry name" value="DNA_primase_DnaG_arc"/>
    <property type="match status" value="1"/>
</dbReference>
<evidence type="ECO:0000256" key="4">
    <source>
        <dbReference type="ARBA" id="ARBA00022695"/>
    </source>
</evidence>
<dbReference type="Pfam" id="PF01751">
    <property type="entry name" value="Toprim"/>
    <property type="match status" value="1"/>
</dbReference>
<dbReference type="PANTHER" id="PTHR30313">
    <property type="entry name" value="DNA PRIMASE"/>
    <property type="match status" value="1"/>
</dbReference>
<dbReference type="GO" id="GO:1990077">
    <property type="term" value="C:primosome complex"/>
    <property type="evidence" value="ECO:0007669"/>
    <property type="project" value="UniProtKB-KW"/>
</dbReference>
<dbReference type="InterPro" id="IPR020607">
    <property type="entry name" value="Primase_DnaG_arc"/>
</dbReference>
<evidence type="ECO:0000313" key="12">
    <source>
        <dbReference type="Proteomes" id="UP000240569"/>
    </source>
</evidence>
<evidence type="ECO:0000256" key="6">
    <source>
        <dbReference type="ARBA" id="ARBA00022723"/>
    </source>
</evidence>
<dbReference type="GO" id="GO:0000178">
    <property type="term" value="C:exosome (RNase complex)"/>
    <property type="evidence" value="ECO:0007669"/>
    <property type="project" value="UniProtKB-KW"/>
</dbReference>
<evidence type="ECO:0000256" key="5">
    <source>
        <dbReference type="ARBA" id="ARBA00022705"/>
    </source>
</evidence>
<evidence type="ECO:0000256" key="1">
    <source>
        <dbReference type="ARBA" id="ARBA00022478"/>
    </source>
</evidence>
<evidence type="ECO:0000256" key="2">
    <source>
        <dbReference type="ARBA" id="ARBA00022515"/>
    </source>
</evidence>
<dbReference type="PANTHER" id="PTHR30313:SF2">
    <property type="entry name" value="DNA PRIMASE"/>
    <property type="match status" value="1"/>
</dbReference>
<name>A0A2R6AKQ2_9ARCH</name>
<comment type="similarity">
    <text evidence="9">Belongs to the archaeal DnaG primase family.</text>
</comment>
<gene>
    <name evidence="9" type="primary">dnaG</name>
    <name evidence="11" type="ORF">B9Q02_00215</name>
</gene>
<keyword evidence="8 9" id="KW-0804">Transcription</keyword>
<evidence type="ECO:0000256" key="8">
    <source>
        <dbReference type="ARBA" id="ARBA00023163"/>
    </source>
</evidence>
<dbReference type="EC" id="2.7.7.101" evidence="9"/>
<keyword evidence="1 9" id="KW-0240">DNA-directed RNA polymerase</keyword>
<keyword evidence="4 9" id="KW-0548">Nucleotidyltransferase</keyword>
<dbReference type="GO" id="GO:0000428">
    <property type="term" value="C:DNA-directed RNA polymerase complex"/>
    <property type="evidence" value="ECO:0007669"/>
    <property type="project" value="UniProtKB-KW"/>
</dbReference>
<feature type="domain" description="Toprim" evidence="10">
    <location>
        <begin position="174"/>
        <end position="262"/>
    </location>
</feature>
<protein>
    <recommendedName>
        <fullName evidence="9">DNA primase DnaG</fullName>
        <ecNumber evidence="9">2.7.7.101</ecNumber>
    </recommendedName>
</protein>
<dbReference type="GO" id="GO:0003899">
    <property type="term" value="F:DNA-directed RNA polymerase activity"/>
    <property type="evidence" value="ECO:0007669"/>
    <property type="project" value="UniProtKB-UniRule"/>
</dbReference>
<dbReference type="InterPro" id="IPR050219">
    <property type="entry name" value="DnaG_primase"/>
</dbReference>
<evidence type="ECO:0000313" key="11">
    <source>
        <dbReference type="EMBL" id="PSN86945.1"/>
    </source>
</evidence>
<dbReference type="InterPro" id="IPR034154">
    <property type="entry name" value="TOPRIM_DnaG/twinkle"/>
</dbReference>
<evidence type="ECO:0000256" key="3">
    <source>
        <dbReference type="ARBA" id="ARBA00022679"/>
    </source>
</evidence>
<comment type="caution">
    <text evidence="11">The sequence shown here is derived from an EMBL/GenBank/DDBJ whole genome shotgun (WGS) entry which is preliminary data.</text>
</comment>
<reference evidence="11 12" key="1">
    <citation type="submission" date="2017-04" db="EMBL/GenBank/DDBJ databases">
        <title>Novel microbial lineages endemic to geothermal iron-oxide mats fill important gaps in the evolutionary history of Archaea.</title>
        <authorList>
            <person name="Jay Z.J."/>
            <person name="Beam J.P."/>
            <person name="Dlakic M."/>
            <person name="Rusch D.B."/>
            <person name="Kozubal M.A."/>
            <person name="Inskeep W.P."/>
        </authorList>
    </citation>
    <scope>NUCLEOTIDE SEQUENCE [LARGE SCALE GENOMIC DNA]</scope>
    <source>
        <strain evidence="11">BE_D</strain>
    </source>
</reference>
<dbReference type="Gene3D" id="3.40.1360.10">
    <property type="match status" value="1"/>
</dbReference>
<keyword evidence="6" id="KW-0479">Metal-binding</keyword>
<dbReference type="PROSITE" id="PS50880">
    <property type="entry name" value="TOPRIM"/>
    <property type="match status" value="1"/>
</dbReference>
<proteinExistence type="inferred from homology"/>
<keyword evidence="5 9" id="KW-0235">DNA replication</keyword>
<evidence type="ECO:0000256" key="9">
    <source>
        <dbReference type="HAMAP-Rule" id="MF_00007"/>
    </source>
</evidence>